<dbReference type="InterPro" id="IPR000160">
    <property type="entry name" value="GGDEF_dom"/>
</dbReference>
<dbReference type="Gene3D" id="3.30.70.270">
    <property type="match status" value="1"/>
</dbReference>
<sequence length="863" mass="96429">MPSVVRYVVLGFICVAVLVSAFAPAAAEEPLRVGAYENPPKVKLDENGQLSGVFGDMLYEIARREGWQIKVVPCAWANCLQMLENGNLDLMPDVAISNARDARFYFHEVPVLHVWSQLYSKSRPGVTSMLEVDGARIAVLRDSVQSEFLKNRVANFGIEVTFVEVGSFDEGFAAVLAERADFVAVNHLYGNQHAGELGLIATAVMFQPSRLFFASKPDPSMRPVLTRIDRWLADWRAEANSPYQDIMQKWGVYAGEPRNPVPGWLLPSLLAVLAVAILSVALLRYQVMKKSRALLESEQRSNTILDSVDACIFIKDTDFRYRYANRLVCELFGETETSIIGKSDYDLFDETTADYLRDNDKQVIEKGERLVDEEHNTVQGGQKRQFLTVKIPLWDANDQIYGLCGISTDITEYIEIQEELSQLAYYDSLTGLANRKLLSHQLEHALVSYHRTGFEGAVVALDLIDFNLINDSLGHSAGDRLLQGVAARIQRVVDPTDCVARLGSDDFVVILEDLGDKRDNAVMAARRFAERIVDAVQQPIDLGVRMHTANVCIGVSMFSDSQDGVEERLKNADIALSEAKRLGSGAICLFNPAMQQTIDRRVHLEAALRHAIDERKLQIFLQPQVDVAGKVAGVELLLRWHDDDFGEVSPAEFIPVAESSGLIVPLGNWVVEQACILLQQWSREPQLKDLHLAVNISPRQFRQPDFVDHVASCLQRCEVPRGRLELEITENMLIENVETTIKRMSHLGNLGVRFSLDDFGTGYASLAYLKRLPIYQLKIDQSFVRDVLTDTNDAVIVETILGLGESMVLEVIAEGVETQPQADALRQLGCVKFQGFLYGRPQPVATWLERFQKSLIVSSTPTD</sequence>
<dbReference type="OrthoDB" id="9816034at2"/>
<evidence type="ECO:0000259" key="3">
    <source>
        <dbReference type="PROSITE" id="PS50113"/>
    </source>
</evidence>
<comment type="caution">
    <text evidence="6">The sequence shown here is derived from an EMBL/GenBank/DDBJ whole genome shotgun (WGS) entry which is preliminary data.</text>
</comment>
<dbReference type="Proteomes" id="UP000288259">
    <property type="component" value="Unassembled WGS sequence"/>
</dbReference>
<dbReference type="PROSITE" id="PS50887">
    <property type="entry name" value="GGDEF"/>
    <property type="match status" value="1"/>
</dbReference>
<dbReference type="AlphaFoldDB" id="A0A432YDS4"/>
<name>A0A432YDS4_9GAMM</name>
<keyword evidence="1" id="KW-0732">Signal</keyword>
<gene>
    <name evidence="6" type="ORF">CWI71_09175</name>
</gene>
<dbReference type="NCBIfam" id="TIGR00254">
    <property type="entry name" value="GGDEF"/>
    <property type="match status" value="1"/>
</dbReference>
<dbReference type="PROSITE" id="PS50883">
    <property type="entry name" value="EAL"/>
    <property type="match status" value="1"/>
</dbReference>
<evidence type="ECO:0000259" key="5">
    <source>
        <dbReference type="PROSITE" id="PS50887"/>
    </source>
</evidence>
<dbReference type="PROSITE" id="PS50113">
    <property type="entry name" value="PAC"/>
    <property type="match status" value="1"/>
</dbReference>
<feature type="chain" id="PRO_5019366004" evidence="1">
    <location>
        <begin position="26"/>
        <end position="863"/>
    </location>
</feature>
<feature type="signal peptide" evidence="1">
    <location>
        <begin position="1"/>
        <end position="25"/>
    </location>
</feature>
<dbReference type="InterPro" id="IPR035919">
    <property type="entry name" value="EAL_sf"/>
</dbReference>
<dbReference type="SMART" id="SM00267">
    <property type="entry name" value="GGDEF"/>
    <property type="match status" value="1"/>
</dbReference>
<dbReference type="CDD" id="cd01949">
    <property type="entry name" value="GGDEF"/>
    <property type="match status" value="1"/>
</dbReference>
<keyword evidence="7" id="KW-1185">Reference proteome</keyword>
<dbReference type="InterPro" id="IPR001638">
    <property type="entry name" value="Solute-binding_3/MltF_N"/>
</dbReference>
<dbReference type="SMART" id="SM00062">
    <property type="entry name" value="PBPb"/>
    <property type="match status" value="1"/>
</dbReference>
<proteinExistence type="predicted"/>
<dbReference type="Gene3D" id="3.20.20.450">
    <property type="entry name" value="EAL domain"/>
    <property type="match status" value="1"/>
</dbReference>
<dbReference type="SUPFAM" id="SSF55073">
    <property type="entry name" value="Nucleotide cyclase"/>
    <property type="match status" value="1"/>
</dbReference>
<dbReference type="Pfam" id="PF00563">
    <property type="entry name" value="EAL"/>
    <property type="match status" value="1"/>
</dbReference>
<dbReference type="Pfam" id="PF00497">
    <property type="entry name" value="SBP_bac_3"/>
    <property type="match status" value="1"/>
</dbReference>
<dbReference type="InterPro" id="IPR013656">
    <property type="entry name" value="PAS_4"/>
</dbReference>
<dbReference type="NCBIfam" id="TIGR00229">
    <property type="entry name" value="sensory_box"/>
    <property type="match status" value="1"/>
</dbReference>
<dbReference type="InterPro" id="IPR001633">
    <property type="entry name" value="EAL_dom"/>
</dbReference>
<reference evidence="7" key="1">
    <citation type="journal article" date="2018" name="Front. Microbiol.">
        <title>Genome-Based Analysis Reveals the Taxonomy and Diversity of the Family Idiomarinaceae.</title>
        <authorList>
            <person name="Liu Y."/>
            <person name="Lai Q."/>
            <person name="Shao Z."/>
        </authorList>
    </citation>
    <scope>NUCLEOTIDE SEQUENCE [LARGE SCALE GENOMIC DNA]</scope>
    <source>
        <strain evidence="7">CVS-6</strain>
    </source>
</reference>
<dbReference type="PANTHER" id="PTHR44757">
    <property type="entry name" value="DIGUANYLATE CYCLASE DGCP"/>
    <property type="match status" value="1"/>
</dbReference>
<accession>A0A432YDS4</accession>
<dbReference type="Pfam" id="PF00990">
    <property type="entry name" value="GGDEF"/>
    <property type="match status" value="1"/>
</dbReference>
<evidence type="ECO:0000259" key="4">
    <source>
        <dbReference type="PROSITE" id="PS50883"/>
    </source>
</evidence>
<dbReference type="SUPFAM" id="SSF55785">
    <property type="entry name" value="PYP-like sensor domain (PAS domain)"/>
    <property type="match status" value="1"/>
</dbReference>
<organism evidence="6 7">
    <name type="scientific">Pseudidiomarina insulisalsae</name>
    <dbReference type="NCBI Taxonomy" id="575789"/>
    <lineage>
        <taxon>Bacteria</taxon>
        <taxon>Pseudomonadati</taxon>
        <taxon>Pseudomonadota</taxon>
        <taxon>Gammaproteobacteria</taxon>
        <taxon>Alteromonadales</taxon>
        <taxon>Idiomarinaceae</taxon>
        <taxon>Pseudidiomarina</taxon>
    </lineage>
</organism>
<evidence type="ECO:0000259" key="2">
    <source>
        <dbReference type="PROSITE" id="PS50112"/>
    </source>
</evidence>
<dbReference type="Gene3D" id="3.30.450.20">
    <property type="entry name" value="PAS domain"/>
    <property type="match status" value="1"/>
</dbReference>
<dbReference type="InterPro" id="IPR000014">
    <property type="entry name" value="PAS"/>
</dbReference>
<feature type="domain" description="PAS" evidence="2">
    <location>
        <begin position="297"/>
        <end position="367"/>
    </location>
</feature>
<feature type="domain" description="GGDEF" evidence="5">
    <location>
        <begin position="454"/>
        <end position="592"/>
    </location>
</feature>
<evidence type="ECO:0000313" key="6">
    <source>
        <dbReference type="EMBL" id="RUO58982.1"/>
    </source>
</evidence>
<dbReference type="Pfam" id="PF08448">
    <property type="entry name" value="PAS_4"/>
    <property type="match status" value="1"/>
</dbReference>
<dbReference type="PROSITE" id="PS50112">
    <property type="entry name" value="PAS"/>
    <property type="match status" value="1"/>
</dbReference>
<feature type="domain" description="EAL" evidence="4">
    <location>
        <begin position="601"/>
        <end position="855"/>
    </location>
</feature>
<dbReference type="SMART" id="SM00052">
    <property type="entry name" value="EAL"/>
    <property type="match status" value="1"/>
</dbReference>
<dbReference type="InterPro" id="IPR000700">
    <property type="entry name" value="PAS-assoc_C"/>
</dbReference>
<protein>
    <submittedName>
        <fullName evidence="6">Diguanylate cyclase</fullName>
    </submittedName>
</protein>
<dbReference type="InterPro" id="IPR052155">
    <property type="entry name" value="Biofilm_reg_signaling"/>
</dbReference>
<dbReference type="PANTHER" id="PTHR44757:SF2">
    <property type="entry name" value="BIOFILM ARCHITECTURE MAINTENANCE PROTEIN MBAA"/>
    <property type="match status" value="1"/>
</dbReference>
<dbReference type="InterPro" id="IPR035965">
    <property type="entry name" value="PAS-like_dom_sf"/>
</dbReference>
<dbReference type="EMBL" id="PIPY01000009">
    <property type="protein sequence ID" value="RUO58982.1"/>
    <property type="molecule type" value="Genomic_DNA"/>
</dbReference>
<dbReference type="InterPro" id="IPR029787">
    <property type="entry name" value="Nucleotide_cyclase"/>
</dbReference>
<dbReference type="Gene3D" id="3.40.190.10">
    <property type="entry name" value="Periplasmic binding protein-like II"/>
    <property type="match status" value="2"/>
</dbReference>
<dbReference type="InterPro" id="IPR043128">
    <property type="entry name" value="Rev_trsase/Diguanyl_cyclase"/>
</dbReference>
<dbReference type="SUPFAM" id="SSF53850">
    <property type="entry name" value="Periplasmic binding protein-like II"/>
    <property type="match status" value="1"/>
</dbReference>
<dbReference type="CDD" id="cd01948">
    <property type="entry name" value="EAL"/>
    <property type="match status" value="1"/>
</dbReference>
<dbReference type="CDD" id="cd00130">
    <property type="entry name" value="PAS"/>
    <property type="match status" value="1"/>
</dbReference>
<evidence type="ECO:0000313" key="7">
    <source>
        <dbReference type="Proteomes" id="UP000288259"/>
    </source>
</evidence>
<feature type="domain" description="PAC" evidence="3">
    <location>
        <begin position="369"/>
        <end position="422"/>
    </location>
</feature>
<dbReference type="RefSeq" id="WP_126754972.1">
    <property type="nucleotide sequence ID" value="NZ_PIPY01000009.1"/>
</dbReference>
<dbReference type="SUPFAM" id="SSF141868">
    <property type="entry name" value="EAL domain-like"/>
    <property type="match status" value="1"/>
</dbReference>
<evidence type="ECO:0000256" key="1">
    <source>
        <dbReference type="SAM" id="SignalP"/>
    </source>
</evidence>
<dbReference type="SMART" id="SM00091">
    <property type="entry name" value="PAS"/>
    <property type="match status" value="1"/>
</dbReference>